<dbReference type="InterPro" id="IPR025438">
    <property type="entry name" value="DUF4180"/>
</dbReference>
<evidence type="ECO:0000259" key="1">
    <source>
        <dbReference type="Pfam" id="PF13788"/>
    </source>
</evidence>
<evidence type="ECO:0000313" key="3">
    <source>
        <dbReference type="Proteomes" id="UP001201701"/>
    </source>
</evidence>
<dbReference type="RefSeq" id="WP_239363023.1">
    <property type="nucleotide sequence ID" value="NZ_JAKREW010000004.1"/>
</dbReference>
<sequence length="125" mass="13507">MDELIEIGGMRVLHYAKEGMVLAREVDINDLLGAAFSSGADLLAIPVERLGSDFLKLSTGLAGAAFQKMVNYHLKCAIVGDISEALARSGPLRDFVRETNKGNSIWFVPDFEALREKLLARAGAA</sequence>
<keyword evidence="3" id="KW-1185">Reference proteome</keyword>
<comment type="caution">
    <text evidence="2">The sequence shown here is derived from an EMBL/GenBank/DDBJ whole genome shotgun (WGS) entry which is preliminary data.</text>
</comment>
<evidence type="ECO:0000313" key="2">
    <source>
        <dbReference type="EMBL" id="MCG7504745.1"/>
    </source>
</evidence>
<protein>
    <submittedName>
        <fullName evidence="2">DUF4180 domain-containing protein</fullName>
    </submittedName>
</protein>
<feature type="domain" description="DUF4180" evidence="1">
    <location>
        <begin position="9"/>
        <end position="118"/>
    </location>
</feature>
<name>A0ABS9QBI5_9HYPH</name>
<organism evidence="2 3">
    <name type="scientific">Mesorhizobium retamae</name>
    <dbReference type="NCBI Taxonomy" id="2912854"/>
    <lineage>
        <taxon>Bacteria</taxon>
        <taxon>Pseudomonadati</taxon>
        <taxon>Pseudomonadota</taxon>
        <taxon>Alphaproteobacteria</taxon>
        <taxon>Hyphomicrobiales</taxon>
        <taxon>Phyllobacteriaceae</taxon>
        <taxon>Mesorhizobium</taxon>
    </lineage>
</organism>
<dbReference type="EMBL" id="JAKREW010000004">
    <property type="protein sequence ID" value="MCG7504745.1"/>
    <property type="molecule type" value="Genomic_DNA"/>
</dbReference>
<dbReference type="Proteomes" id="UP001201701">
    <property type="component" value="Unassembled WGS sequence"/>
</dbReference>
<dbReference type="Pfam" id="PF13788">
    <property type="entry name" value="DUF4180"/>
    <property type="match status" value="1"/>
</dbReference>
<reference evidence="2 3" key="1">
    <citation type="submission" date="2022-02" db="EMBL/GenBank/DDBJ databases">
        <title>Draft genome sequence of Mezorhizobium retamae strain IRAMC:0171 isolated from Retama raetam nodules.</title>
        <authorList>
            <person name="Bengaied R."/>
            <person name="Sbissi I."/>
            <person name="Huber K."/>
            <person name="Ghodbane F."/>
            <person name="Nouioui I."/>
            <person name="Tarhouni M."/>
            <person name="Gtari M."/>
        </authorList>
    </citation>
    <scope>NUCLEOTIDE SEQUENCE [LARGE SCALE GENOMIC DNA]</scope>
    <source>
        <strain evidence="2 3">IRAMC:0171</strain>
    </source>
</reference>
<gene>
    <name evidence="2" type="ORF">L4923_06885</name>
</gene>
<accession>A0ABS9QBI5</accession>
<proteinExistence type="predicted"/>